<reference evidence="2 3" key="1">
    <citation type="journal article" date="2010" name="Science">
        <title>Genomic analysis of organismal complexity in the multicellular green alga Volvox carteri.</title>
        <authorList>
            <person name="Prochnik S.E."/>
            <person name="Umen J."/>
            <person name="Nedelcu A.M."/>
            <person name="Hallmann A."/>
            <person name="Miller S.M."/>
            <person name="Nishii I."/>
            <person name="Ferris P."/>
            <person name="Kuo A."/>
            <person name="Mitros T."/>
            <person name="Fritz-Laylin L.K."/>
            <person name="Hellsten U."/>
            <person name="Chapman J."/>
            <person name="Simakov O."/>
            <person name="Rensing S.A."/>
            <person name="Terry A."/>
            <person name="Pangilinan J."/>
            <person name="Kapitonov V."/>
            <person name="Jurka J."/>
            <person name="Salamov A."/>
            <person name="Shapiro H."/>
            <person name="Schmutz J."/>
            <person name="Grimwood J."/>
            <person name="Lindquist E."/>
            <person name="Lucas S."/>
            <person name="Grigoriev I.V."/>
            <person name="Schmitt R."/>
            <person name="Kirk D."/>
            <person name="Rokhsar D.S."/>
        </authorList>
    </citation>
    <scope>NUCLEOTIDE SEQUENCE [LARGE SCALE GENOMIC DNA]</scope>
    <source>
        <strain evidence="3">f. Nagariensis / Eve</strain>
    </source>
</reference>
<feature type="compositionally biased region" description="Low complexity" evidence="1">
    <location>
        <begin position="414"/>
        <end position="431"/>
    </location>
</feature>
<feature type="compositionally biased region" description="Low complexity" evidence="1">
    <location>
        <begin position="284"/>
        <end position="295"/>
    </location>
</feature>
<evidence type="ECO:0000313" key="3">
    <source>
        <dbReference type="Proteomes" id="UP000001058"/>
    </source>
</evidence>
<feature type="compositionally biased region" description="Low complexity" evidence="1">
    <location>
        <begin position="497"/>
        <end position="514"/>
    </location>
</feature>
<dbReference type="STRING" id="3068.D8TK67"/>
<accession>D8TK67</accession>
<keyword evidence="3" id="KW-1185">Reference proteome</keyword>
<dbReference type="Proteomes" id="UP000001058">
    <property type="component" value="Unassembled WGS sequence"/>
</dbReference>
<dbReference type="GeneID" id="9624669"/>
<feature type="region of interest" description="Disordered" evidence="1">
    <location>
        <begin position="1"/>
        <end position="32"/>
    </location>
</feature>
<feature type="compositionally biased region" description="Low complexity" evidence="1">
    <location>
        <begin position="1"/>
        <end position="17"/>
    </location>
</feature>
<proteinExistence type="predicted"/>
<organism evidence="3">
    <name type="scientific">Volvox carteri f. nagariensis</name>
    <dbReference type="NCBI Taxonomy" id="3068"/>
    <lineage>
        <taxon>Eukaryota</taxon>
        <taxon>Viridiplantae</taxon>
        <taxon>Chlorophyta</taxon>
        <taxon>core chlorophytes</taxon>
        <taxon>Chlorophyceae</taxon>
        <taxon>CS clade</taxon>
        <taxon>Chlamydomonadales</taxon>
        <taxon>Volvocaceae</taxon>
        <taxon>Volvox</taxon>
    </lineage>
</organism>
<dbReference type="KEGG" id="vcn:VOLCADRAFT_103210"/>
<dbReference type="AlphaFoldDB" id="D8TK67"/>
<dbReference type="OrthoDB" id="551546at2759"/>
<feature type="region of interest" description="Disordered" evidence="1">
    <location>
        <begin position="492"/>
        <end position="514"/>
    </location>
</feature>
<dbReference type="EMBL" id="GL378325">
    <property type="protein sequence ID" value="EFJ52196.1"/>
    <property type="molecule type" value="Genomic_DNA"/>
</dbReference>
<sequence length="844" mass="84723">MAKEQANAGQVANGGAAKLDDGAKGTSGSSDADAAAKDATRAMLKQLIVAGAPFARPLTLAAAGAGRILQYNPTIPAIQPFWQGFDYVRLTLCSADTRQKYQKYDMIKLSAVHFSMHEEILKARQTALLLFDVDRSELLGVWKAVETVGDGSNTYITWRVVKRLAPMSKEAFHASAAGTVFPTLPPTDTSASARGEAARLALRVLSEHAVSALGSNGFVARVASEAGSPPAAQPAALVPGPPTTDASAKPPTALPEMTETSISLGGVQPAVTTPLSHPVTPIDSTTSTTLTPLPSAGSDAPAATASLSKSSGFPVIEMSQMSSASSASSASQVKEDITVVEAAPRPPAQGTLDAAPTAPPLSAPSDDATAAASAVLAGPPTAPAVEGADLPAGGEVQPAVSLARSSSNNDRIATEASSSEAPSIPSTSTSTGIGLPESGGTLAAPTDQPAPASPPRDTAGMATSVVHAAATTPAPLIPPWRRFKELQLPLRQRREAQAAAQPPSSGATSSGVVSTGPTPVVVPAGAPAPLVIATSVQMAGVSGAPRGLVTPWPAVNSRDVTPPAAALATAAAASPTAPVNVQIVHAVSPPQMPQPLQSSITAAAPVSAPVPANTAAPVPTPLAPVAAAASVAGPLPPPASVPLPPPVVQTHPGPATIRPSFLLAARSGSMPAVAAGGGAPPRPVASMMAPVRPVQSALASAAQPGVRPIMRQVIAPGPQPTQLASVPPLRPAVAAPAPPPGPSVTTGGLQIPTWEPPSVAAVAPPADAQLAALAEPPLPRQPATRLLCPLCHERTGCWFLLSCKHMGPCEVCCSEPEQVQAMYPTCVRCGEVVSAKTMMKARVS</sequence>
<feature type="region of interest" description="Disordered" evidence="1">
    <location>
        <begin position="346"/>
        <end position="459"/>
    </location>
</feature>
<feature type="region of interest" description="Disordered" evidence="1">
    <location>
        <begin position="268"/>
        <end position="306"/>
    </location>
</feature>
<protein>
    <submittedName>
        <fullName evidence="2">Uncharacterized protein</fullName>
    </submittedName>
</protein>
<dbReference type="RefSeq" id="XP_002946970.1">
    <property type="nucleotide sequence ID" value="XM_002946924.1"/>
</dbReference>
<evidence type="ECO:0000256" key="1">
    <source>
        <dbReference type="SAM" id="MobiDB-lite"/>
    </source>
</evidence>
<gene>
    <name evidence="2" type="ORF">VOLCADRAFT_103210</name>
</gene>
<feature type="compositionally biased region" description="Low complexity" evidence="1">
    <location>
        <begin position="363"/>
        <end position="379"/>
    </location>
</feature>
<evidence type="ECO:0000313" key="2">
    <source>
        <dbReference type="EMBL" id="EFJ52196.1"/>
    </source>
</evidence>
<feature type="region of interest" description="Disordered" evidence="1">
    <location>
        <begin position="229"/>
        <end position="253"/>
    </location>
</feature>
<name>D8TK67_VOLCA</name>
<dbReference type="InParanoid" id="D8TK67"/>